<organism evidence="1 2">
    <name type="scientific">Pseudolycoriella hygida</name>
    <dbReference type="NCBI Taxonomy" id="35572"/>
    <lineage>
        <taxon>Eukaryota</taxon>
        <taxon>Metazoa</taxon>
        <taxon>Ecdysozoa</taxon>
        <taxon>Arthropoda</taxon>
        <taxon>Hexapoda</taxon>
        <taxon>Insecta</taxon>
        <taxon>Pterygota</taxon>
        <taxon>Neoptera</taxon>
        <taxon>Endopterygota</taxon>
        <taxon>Diptera</taxon>
        <taxon>Nematocera</taxon>
        <taxon>Sciaroidea</taxon>
        <taxon>Sciaridae</taxon>
        <taxon>Pseudolycoriella</taxon>
    </lineage>
</organism>
<dbReference type="PANTHER" id="PTHR47111:SF1">
    <property type="entry name" value="SET AND MYND DOMAIN-CONTAINING PROTEIN 4"/>
    <property type="match status" value="1"/>
</dbReference>
<dbReference type="Proteomes" id="UP001151699">
    <property type="component" value="Chromosome B"/>
</dbReference>
<feature type="non-terminal residue" evidence="1">
    <location>
        <position position="1"/>
    </location>
</feature>
<proteinExistence type="predicted"/>
<evidence type="ECO:0000313" key="1">
    <source>
        <dbReference type="EMBL" id="KAJ6640900.1"/>
    </source>
</evidence>
<dbReference type="InterPro" id="IPR011990">
    <property type="entry name" value="TPR-like_helical_dom_sf"/>
</dbReference>
<dbReference type="SUPFAM" id="SSF48452">
    <property type="entry name" value="TPR-like"/>
    <property type="match status" value="1"/>
</dbReference>
<comment type="caution">
    <text evidence="1">The sequence shown here is derived from an EMBL/GenBank/DDBJ whole genome shotgun (WGS) entry which is preliminary data.</text>
</comment>
<evidence type="ECO:0000313" key="2">
    <source>
        <dbReference type="Proteomes" id="UP001151699"/>
    </source>
</evidence>
<dbReference type="AlphaFoldDB" id="A0A9Q0S296"/>
<protein>
    <submittedName>
        <fullName evidence="1">Uncharacterized protein</fullName>
    </submittedName>
</protein>
<sequence>MNNLWKKEAERTEYVNLFASVKDSGLDEMCIELFTLGKSQKDNLQSTEWLVNGNNYFCQNKWYKAMECYRKSLCFAQAGSANEALAYSNISACLLRLNWFNETLHCIELARQSNLPDRVKPTLKQRVIDCLRRMLMSPSYPVYERMHKFKPKLSYNADEDYPCMANVVEIQRNDIFGRHLVAKCDIPVGQTVLMEEDIPLIRDDNDNRSIEQRKTFLKLRWGIDCKCEKCVPIRASFDKKVTTSDLSYKYVVENHKNTNDFANVVKNCIRFLETFGRSQWSPEIEFVFNVYGQCLRMGFGN</sequence>
<gene>
    <name evidence="1" type="ORF">Bhyg_05833</name>
</gene>
<dbReference type="Gene3D" id="1.25.40.10">
    <property type="entry name" value="Tetratricopeptide repeat domain"/>
    <property type="match status" value="1"/>
</dbReference>
<accession>A0A9Q0S296</accession>
<name>A0A9Q0S296_9DIPT</name>
<dbReference type="EMBL" id="WJQU01000002">
    <property type="protein sequence ID" value="KAJ6640900.1"/>
    <property type="molecule type" value="Genomic_DNA"/>
</dbReference>
<keyword evidence="2" id="KW-1185">Reference proteome</keyword>
<dbReference type="OrthoDB" id="7786636at2759"/>
<reference evidence="1" key="1">
    <citation type="submission" date="2022-07" db="EMBL/GenBank/DDBJ databases">
        <authorList>
            <person name="Trinca V."/>
            <person name="Uliana J.V.C."/>
            <person name="Torres T.T."/>
            <person name="Ward R.J."/>
            <person name="Monesi N."/>
        </authorList>
    </citation>
    <scope>NUCLEOTIDE SEQUENCE</scope>
    <source>
        <strain evidence="1">HSMRA1968</strain>
        <tissue evidence="1">Whole embryos</tissue>
    </source>
</reference>
<dbReference type="PANTHER" id="PTHR47111">
    <property type="entry name" value="BCDNA.LD29892"/>
    <property type="match status" value="1"/>
</dbReference>